<gene>
    <name evidence="3" type="ORF">PNOK_0537100</name>
</gene>
<dbReference type="OrthoDB" id="192832at2759"/>
<dbReference type="InParanoid" id="A0A286UG64"/>
<comment type="caution">
    <text evidence="3">The sequence shown here is derived from an EMBL/GenBank/DDBJ whole genome shotgun (WGS) entry which is preliminary data.</text>
</comment>
<dbReference type="Pfam" id="PF26113">
    <property type="entry name" value="GH16_XgeA"/>
    <property type="match status" value="1"/>
</dbReference>
<dbReference type="GO" id="GO:0016787">
    <property type="term" value="F:hydrolase activity"/>
    <property type="evidence" value="ECO:0007669"/>
    <property type="project" value="UniProtKB-KW"/>
</dbReference>
<name>A0A286UG64_9AGAM</name>
<dbReference type="STRING" id="2282107.A0A286UG64"/>
<dbReference type="PANTHER" id="PTHR10963">
    <property type="entry name" value="GLYCOSYL HYDROLASE-RELATED"/>
    <property type="match status" value="1"/>
</dbReference>
<evidence type="ECO:0000256" key="1">
    <source>
        <dbReference type="SAM" id="MobiDB-lite"/>
    </source>
</evidence>
<dbReference type="Gene3D" id="2.60.120.200">
    <property type="match status" value="1"/>
</dbReference>
<organism evidence="3 4">
    <name type="scientific">Pyrrhoderma noxium</name>
    <dbReference type="NCBI Taxonomy" id="2282107"/>
    <lineage>
        <taxon>Eukaryota</taxon>
        <taxon>Fungi</taxon>
        <taxon>Dikarya</taxon>
        <taxon>Basidiomycota</taxon>
        <taxon>Agaricomycotina</taxon>
        <taxon>Agaricomycetes</taxon>
        <taxon>Hymenochaetales</taxon>
        <taxon>Hymenochaetaceae</taxon>
        <taxon>Pyrrhoderma</taxon>
    </lineage>
</organism>
<proteinExistence type="predicted"/>
<sequence length="177" mass="18786">MGLLRSTLLASLLLSLSSSVTAGSADTYHLQDTYIGSGFLSGFNWETFDDPSGGYVNYLDQGTALQRNLTYASGNKFIVRADDTNVVPSGARGRDSIRITSHKAYTDSIIILDLAHMPGGCGQWSAFWSYSPNDWPNGGEVDMIEIATSTQTTTPAAKPTGPQTPSANPSTPTKAAT</sequence>
<feature type="region of interest" description="Disordered" evidence="1">
    <location>
        <begin position="149"/>
        <end position="177"/>
    </location>
</feature>
<feature type="signal peptide" evidence="2">
    <location>
        <begin position="1"/>
        <end position="22"/>
    </location>
</feature>
<dbReference type="SUPFAM" id="SSF49899">
    <property type="entry name" value="Concanavalin A-like lectins/glucanases"/>
    <property type="match status" value="1"/>
</dbReference>
<dbReference type="PANTHER" id="PTHR10963:SF24">
    <property type="entry name" value="GLYCOSIDASE C21B10.07-RELATED"/>
    <property type="match status" value="1"/>
</dbReference>
<keyword evidence="3" id="KW-0378">Hydrolase</keyword>
<keyword evidence="2" id="KW-0732">Signal</keyword>
<accession>A0A286UG64</accession>
<evidence type="ECO:0000313" key="4">
    <source>
        <dbReference type="Proteomes" id="UP000217199"/>
    </source>
</evidence>
<dbReference type="Proteomes" id="UP000217199">
    <property type="component" value="Unassembled WGS sequence"/>
</dbReference>
<dbReference type="AlphaFoldDB" id="A0A286UG64"/>
<evidence type="ECO:0000256" key="2">
    <source>
        <dbReference type="SAM" id="SignalP"/>
    </source>
</evidence>
<reference evidence="3 4" key="1">
    <citation type="journal article" date="2017" name="Mol. Ecol.">
        <title>Comparative and population genomic landscape of Phellinus noxius: A hypervariable fungus causing root rot in trees.</title>
        <authorList>
            <person name="Chung C.L."/>
            <person name="Lee T.J."/>
            <person name="Akiba M."/>
            <person name="Lee H.H."/>
            <person name="Kuo T.H."/>
            <person name="Liu D."/>
            <person name="Ke H.M."/>
            <person name="Yokoi T."/>
            <person name="Roa M.B."/>
            <person name="Lu M.J."/>
            <person name="Chang Y.Y."/>
            <person name="Ann P.J."/>
            <person name="Tsai J.N."/>
            <person name="Chen C.Y."/>
            <person name="Tzean S.S."/>
            <person name="Ota Y."/>
            <person name="Hattori T."/>
            <person name="Sahashi N."/>
            <person name="Liou R.F."/>
            <person name="Kikuchi T."/>
            <person name="Tsai I.J."/>
        </authorList>
    </citation>
    <scope>NUCLEOTIDE SEQUENCE [LARGE SCALE GENOMIC DNA]</scope>
    <source>
        <strain evidence="3 4">FFPRI411160</strain>
    </source>
</reference>
<protein>
    <submittedName>
        <fullName evidence="3">Glycoside hydrolase family 16</fullName>
    </submittedName>
</protein>
<dbReference type="EMBL" id="NBII01000005">
    <property type="protein sequence ID" value="PAV18529.1"/>
    <property type="molecule type" value="Genomic_DNA"/>
</dbReference>
<dbReference type="InterPro" id="IPR050546">
    <property type="entry name" value="Glycosyl_Hydrlase_16"/>
</dbReference>
<dbReference type="GO" id="GO:0009251">
    <property type="term" value="P:glucan catabolic process"/>
    <property type="evidence" value="ECO:0007669"/>
    <property type="project" value="TreeGrafter"/>
</dbReference>
<feature type="chain" id="PRO_5013682456" evidence="2">
    <location>
        <begin position="23"/>
        <end position="177"/>
    </location>
</feature>
<keyword evidence="4" id="KW-1185">Reference proteome</keyword>
<dbReference type="InterPro" id="IPR013320">
    <property type="entry name" value="ConA-like_dom_sf"/>
</dbReference>
<evidence type="ECO:0000313" key="3">
    <source>
        <dbReference type="EMBL" id="PAV18529.1"/>
    </source>
</evidence>